<evidence type="ECO:0000256" key="7">
    <source>
        <dbReference type="SAM" id="MobiDB-lite"/>
    </source>
</evidence>
<sequence length="947" mass="103715">MNWFKKQLTKIFSSEDEYEEQQQQPTTPPPSPPQQSQPSKGNFTFPLIPDEEQYVPLSGRTADQSAPLDNDIYEIENPGISAILAARSTKKTVHRTKGPALSTEPTIRDMINAKRAHEAVTAPVAKAKIKPTTTKTKPIENTTQRTITSERKTPFKATDVPSPVHGFVKPTGLSKKLDEARVQHEEEQFSIQEKPVRKLPITPRPQVTDMQVEKTPITELLADRTEGTEVLEMKKHETTVEVPQEKVVHELAPEVSATEETVELAPEVSAAEDTVELAPEVSAAEETIELAPEVSAAEDTVELAPEVSATEETVELAPEVSAAEETVELAPEVSAAEDTIELAPEVSAAEDTIELAPEVSAAEETVELAPEVSAAEDTIELAPEVSAAEETVELAPKDKERVLPFNVIMLKSDKEKLAQKKSSAALISAMPSATTEAPIALEKTIEQQARPVNEQVSEELITQATLTEDAPTEKPIIQCYHKPATDLLIAPEDNLEDTQWMAEQGEQLVEALSHFQVSAEVVNIVQGPAVTRFEITIGQGTKVNKIRNLSDDLKLALAAKDIRIEAPIPGKSSIGIEIPNRVSRPVRISEVITSKTFTEADSPMQAALGLDLTGQPITVDLRNMPHGLIAGATGSGKSVCINSILVSLLYKAAPDELRLMLIDPKYVELASYNDIPHLVTPVITDPKIATSALKWAVTEMENRYKLLSTAKVRSIERYNELVEAHDTTQNKMPYMLIVIDELADLMQSTASEVEEAIGRLAQKARACGIHIIVATQRPSVDVITGVIKANIPTRIAFSVSSQIDSRTILDEQGAERLLGRGDMLYIGSGMSSPIRLQGTFVTDDEIEDVVAYVKTQGKPNYFLNQEELVVKDVELAEQDELYEAACHFIYKTERASASALQRQFSIGYNRAARIIDMLEEQQLISGAVGSKSRDVYITQQHLDEMFG</sequence>
<dbReference type="Gene3D" id="1.10.10.10">
    <property type="entry name" value="Winged helix-like DNA-binding domain superfamily/Winged helix DNA-binding domain"/>
    <property type="match status" value="1"/>
</dbReference>
<name>A0A078ML88_9BACL</name>
<feature type="binding site" evidence="6">
    <location>
        <begin position="631"/>
        <end position="638"/>
    </location>
    <ligand>
        <name>ATP</name>
        <dbReference type="ChEBI" id="CHEBI:30616"/>
    </ligand>
</feature>
<dbReference type="InterPro" id="IPR018541">
    <property type="entry name" value="Ftsk_gamma"/>
</dbReference>
<dbReference type="Pfam" id="PF17854">
    <property type="entry name" value="FtsK_alpha"/>
    <property type="match status" value="1"/>
</dbReference>
<feature type="region of interest" description="Disordered" evidence="7">
    <location>
        <begin position="1"/>
        <end position="47"/>
    </location>
</feature>
<dbReference type="Gene3D" id="3.40.50.300">
    <property type="entry name" value="P-loop containing nucleotide triphosphate hydrolases"/>
    <property type="match status" value="1"/>
</dbReference>
<keyword evidence="4 6" id="KW-0067">ATP-binding</keyword>
<protein>
    <submittedName>
        <fullName evidence="9">DNA translocase SftA</fullName>
    </submittedName>
</protein>
<dbReference type="Pfam" id="PF09397">
    <property type="entry name" value="FtsK_gamma"/>
    <property type="match status" value="1"/>
</dbReference>
<feature type="domain" description="FtsK" evidence="8">
    <location>
        <begin position="614"/>
        <end position="806"/>
    </location>
</feature>
<evidence type="ECO:0000256" key="5">
    <source>
        <dbReference type="ARBA" id="ARBA00023125"/>
    </source>
</evidence>
<dbReference type="InterPro" id="IPR003593">
    <property type="entry name" value="AAA+_ATPase"/>
</dbReference>
<dbReference type="PROSITE" id="PS50901">
    <property type="entry name" value="FTSK"/>
    <property type="match status" value="1"/>
</dbReference>
<keyword evidence="5" id="KW-0238">DNA-binding</keyword>
<dbReference type="EMBL" id="LN483078">
    <property type="protein sequence ID" value="CEA05531.1"/>
    <property type="molecule type" value="Genomic_DNA"/>
</dbReference>
<dbReference type="InterPro" id="IPR036390">
    <property type="entry name" value="WH_DNA-bd_sf"/>
</dbReference>
<dbReference type="InterPro" id="IPR041027">
    <property type="entry name" value="FtsK_alpha"/>
</dbReference>
<evidence type="ECO:0000256" key="1">
    <source>
        <dbReference type="ARBA" id="ARBA00006474"/>
    </source>
</evidence>
<dbReference type="PATRIC" id="fig|1461583.4.peg.2423"/>
<gene>
    <name evidence="9" type="primary">sftA</name>
    <name evidence="9" type="ORF">BN1050_02507</name>
</gene>
<dbReference type="SMART" id="SM00382">
    <property type="entry name" value="AAA"/>
    <property type="match status" value="1"/>
</dbReference>
<dbReference type="InterPro" id="IPR027417">
    <property type="entry name" value="P-loop_NTPase"/>
</dbReference>
<dbReference type="CDD" id="cd01127">
    <property type="entry name" value="TrwB_TraG_TraD_VirD4"/>
    <property type="match status" value="1"/>
</dbReference>
<proteinExistence type="inferred from homology"/>
<dbReference type="SUPFAM" id="SSF46785">
    <property type="entry name" value="Winged helix' DNA-binding domain"/>
    <property type="match status" value="1"/>
</dbReference>
<organism evidence="9">
    <name type="scientific">Metalysinibacillus saudimassiliensis</name>
    <dbReference type="NCBI Taxonomy" id="1461583"/>
    <lineage>
        <taxon>Bacteria</taxon>
        <taxon>Bacillati</taxon>
        <taxon>Bacillota</taxon>
        <taxon>Bacilli</taxon>
        <taxon>Bacillales</taxon>
        <taxon>Caryophanaceae</taxon>
        <taxon>Metalysinibacillus</taxon>
    </lineage>
</organism>
<dbReference type="GO" id="GO:0007059">
    <property type="term" value="P:chromosome segregation"/>
    <property type="evidence" value="ECO:0007669"/>
    <property type="project" value="UniProtKB-KW"/>
</dbReference>
<dbReference type="PANTHER" id="PTHR22683:SF42">
    <property type="entry name" value="DNA TRANSLOCASE SFTA"/>
    <property type="match status" value="1"/>
</dbReference>
<keyword evidence="2 6" id="KW-0547">Nucleotide-binding</keyword>
<dbReference type="GO" id="GO:0005524">
    <property type="term" value="F:ATP binding"/>
    <property type="evidence" value="ECO:0007669"/>
    <property type="project" value="UniProtKB-UniRule"/>
</dbReference>
<evidence type="ECO:0000256" key="2">
    <source>
        <dbReference type="ARBA" id="ARBA00022741"/>
    </source>
</evidence>
<keyword evidence="3" id="KW-0159">Chromosome partition</keyword>
<dbReference type="PANTHER" id="PTHR22683">
    <property type="entry name" value="SPORULATION PROTEIN RELATED"/>
    <property type="match status" value="1"/>
</dbReference>
<dbReference type="SUPFAM" id="SSF52540">
    <property type="entry name" value="P-loop containing nucleoside triphosphate hydrolases"/>
    <property type="match status" value="1"/>
</dbReference>
<evidence type="ECO:0000259" key="8">
    <source>
        <dbReference type="PROSITE" id="PS50901"/>
    </source>
</evidence>
<evidence type="ECO:0000256" key="3">
    <source>
        <dbReference type="ARBA" id="ARBA00022829"/>
    </source>
</evidence>
<dbReference type="Pfam" id="PF01580">
    <property type="entry name" value="FtsK_SpoIIIE"/>
    <property type="match status" value="1"/>
</dbReference>
<comment type="similarity">
    <text evidence="1">Belongs to the FtsK/SpoIIIE/SftA family.</text>
</comment>
<dbReference type="Gene3D" id="3.30.980.40">
    <property type="match status" value="1"/>
</dbReference>
<evidence type="ECO:0000256" key="6">
    <source>
        <dbReference type="PROSITE-ProRule" id="PRU00289"/>
    </source>
</evidence>
<reference evidence="9" key="1">
    <citation type="submission" date="2014-07" db="EMBL/GenBank/DDBJ databases">
        <authorList>
            <person name="Urmite Genomes Urmite Genomes"/>
        </authorList>
    </citation>
    <scope>NUCLEOTIDE SEQUENCE</scope>
    <source>
        <strain evidence="9">13S34_air</strain>
    </source>
</reference>
<evidence type="ECO:0000256" key="4">
    <source>
        <dbReference type="ARBA" id="ARBA00022840"/>
    </source>
</evidence>
<dbReference type="HOGENOM" id="CLU_001981_12_3_9"/>
<accession>A0A078ML88</accession>
<dbReference type="InterPro" id="IPR050206">
    <property type="entry name" value="FtsK/SpoIIIE/SftA"/>
</dbReference>
<dbReference type="SMART" id="SM00843">
    <property type="entry name" value="Ftsk_gamma"/>
    <property type="match status" value="1"/>
</dbReference>
<dbReference type="InterPro" id="IPR036388">
    <property type="entry name" value="WH-like_DNA-bd_sf"/>
</dbReference>
<evidence type="ECO:0000313" key="9">
    <source>
        <dbReference type="EMBL" id="CEA05531.1"/>
    </source>
</evidence>
<dbReference type="AlphaFoldDB" id="A0A078ML88"/>
<dbReference type="GO" id="GO:0003677">
    <property type="term" value="F:DNA binding"/>
    <property type="evidence" value="ECO:0007669"/>
    <property type="project" value="UniProtKB-KW"/>
</dbReference>
<dbReference type="InterPro" id="IPR002543">
    <property type="entry name" value="FtsK_dom"/>
</dbReference>
<feature type="compositionally biased region" description="Pro residues" evidence="7">
    <location>
        <begin position="26"/>
        <end position="35"/>
    </location>
</feature>